<dbReference type="Proteomes" id="UP000838878">
    <property type="component" value="Chromosome 14"/>
</dbReference>
<evidence type="ECO:0000256" key="3">
    <source>
        <dbReference type="ARBA" id="ARBA00022989"/>
    </source>
</evidence>
<dbReference type="Pfam" id="PF00083">
    <property type="entry name" value="Sugar_tr"/>
    <property type="match status" value="1"/>
</dbReference>
<dbReference type="EMBL" id="OV170234">
    <property type="protein sequence ID" value="CAH0719751.1"/>
    <property type="molecule type" value="Genomic_DNA"/>
</dbReference>
<keyword evidence="7" id="KW-1185">Reference proteome</keyword>
<dbReference type="InterPro" id="IPR005828">
    <property type="entry name" value="MFS_sugar_transport-like"/>
</dbReference>
<feature type="transmembrane region" description="Helical" evidence="5">
    <location>
        <begin position="44"/>
        <end position="62"/>
    </location>
</feature>
<name>A0A8J9UG69_9NEOP</name>
<dbReference type="GO" id="GO:0022857">
    <property type="term" value="F:transmembrane transporter activity"/>
    <property type="evidence" value="ECO:0007669"/>
    <property type="project" value="InterPro"/>
</dbReference>
<feature type="transmembrane region" description="Helical" evidence="5">
    <location>
        <begin position="168"/>
        <end position="189"/>
    </location>
</feature>
<evidence type="ECO:0000313" key="7">
    <source>
        <dbReference type="Proteomes" id="UP000838878"/>
    </source>
</evidence>
<evidence type="ECO:0008006" key="8">
    <source>
        <dbReference type="Google" id="ProtNLM"/>
    </source>
</evidence>
<comment type="subcellular location">
    <subcellularLocation>
        <location evidence="1">Membrane</location>
        <topology evidence="1">Multi-pass membrane protein</topology>
    </subcellularLocation>
</comment>
<evidence type="ECO:0000256" key="2">
    <source>
        <dbReference type="ARBA" id="ARBA00022692"/>
    </source>
</evidence>
<evidence type="ECO:0000256" key="5">
    <source>
        <dbReference type="SAM" id="Phobius"/>
    </source>
</evidence>
<evidence type="ECO:0000313" key="6">
    <source>
        <dbReference type="EMBL" id="CAH0719751.1"/>
    </source>
</evidence>
<dbReference type="PANTHER" id="PTHR24064">
    <property type="entry name" value="SOLUTE CARRIER FAMILY 22 MEMBER"/>
    <property type="match status" value="1"/>
</dbReference>
<feature type="transmembrane region" description="Helical" evidence="5">
    <location>
        <begin position="15"/>
        <end position="37"/>
    </location>
</feature>
<evidence type="ECO:0000256" key="1">
    <source>
        <dbReference type="ARBA" id="ARBA00004141"/>
    </source>
</evidence>
<proteinExistence type="predicted"/>
<dbReference type="SUPFAM" id="SSF103473">
    <property type="entry name" value="MFS general substrate transporter"/>
    <property type="match status" value="1"/>
</dbReference>
<protein>
    <recommendedName>
        <fullName evidence="8">Major facilitator superfamily (MFS) profile domain-containing protein</fullName>
    </recommendedName>
</protein>
<feature type="transmembrane region" description="Helical" evidence="5">
    <location>
        <begin position="135"/>
        <end position="156"/>
    </location>
</feature>
<keyword evidence="4 5" id="KW-0472">Membrane</keyword>
<evidence type="ECO:0000256" key="4">
    <source>
        <dbReference type="ARBA" id="ARBA00023136"/>
    </source>
</evidence>
<sequence>MVFIALEAVSQKNRVAFSCILDILGNIGGAFLGLIAWKIPHWRNLMRAIYAPLLIVVFYTFLVDEGVRWLLAHDRIDEAVYVLNKVAKTNDITLSIKSKEMLTKISVDKIKADEMDRSVPVETPSVSSVLRSKTIFIRMVIIATSFFCCMFLFIGTIVNSTSFSGNQYLNFSAMMLIAVPTRIAIVLTLTRFGRRAPICLAYCLCAIFFIVSAFVPKSIISAKSAMTWETALLYMAAICSNYGFFSMLMVAMEVFPTTSRNSLTNIANTIGRLGSALAPQTPLLEQYYPGLPNMVFGLAALGPAVLALFLPETSQTDLPDKIAAAENIDAPKYRKNDAAV</sequence>
<feature type="transmembrane region" description="Helical" evidence="5">
    <location>
        <begin position="231"/>
        <end position="252"/>
    </location>
</feature>
<keyword evidence="3 5" id="KW-1133">Transmembrane helix</keyword>
<reference evidence="6" key="1">
    <citation type="submission" date="2021-12" db="EMBL/GenBank/DDBJ databases">
        <authorList>
            <person name="Martin H S."/>
        </authorList>
    </citation>
    <scope>NUCLEOTIDE SEQUENCE</scope>
</reference>
<keyword evidence="2 5" id="KW-0812">Transmembrane</keyword>
<dbReference type="AlphaFoldDB" id="A0A8J9UG69"/>
<gene>
    <name evidence="6" type="ORF">BINO364_LOCUS6054</name>
</gene>
<dbReference type="InterPro" id="IPR036259">
    <property type="entry name" value="MFS_trans_sf"/>
</dbReference>
<feature type="transmembrane region" description="Helical" evidence="5">
    <location>
        <begin position="195"/>
        <end position="219"/>
    </location>
</feature>
<organism evidence="6 7">
    <name type="scientific">Brenthis ino</name>
    <name type="common">lesser marbled fritillary</name>
    <dbReference type="NCBI Taxonomy" id="405034"/>
    <lineage>
        <taxon>Eukaryota</taxon>
        <taxon>Metazoa</taxon>
        <taxon>Ecdysozoa</taxon>
        <taxon>Arthropoda</taxon>
        <taxon>Hexapoda</taxon>
        <taxon>Insecta</taxon>
        <taxon>Pterygota</taxon>
        <taxon>Neoptera</taxon>
        <taxon>Endopterygota</taxon>
        <taxon>Lepidoptera</taxon>
        <taxon>Glossata</taxon>
        <taxon>Ditrysia</taxon>
        <taxon>Papilionoidea</taxon>
        <taxon>Nymphalidae</taxon>
        <taxon>Heliconiinae</taxon>
        <taxon>Argynnini</taxon>
        <taxon>Brenthis</taxon>
    </lineage>
</organism>
<dbReference type="GO" id="GO:0016020">
    <property type="term" value="C:membrane"/>
    <property type="evidence" value="ECO:0007669"/>
    <property type="project" value="UniProtKB-SubCell"/>
</dbReference>
<feature type="non-terminal residue" evidence="6">
    <location>
        <position position="340"/>
    </location>
</feature>
<accession>A0A8J9UG69</accession>
<dbReference type="OrthoDB" id="2261376at2759"/>
<dbReference type="Gene3D" id="1.20.1250.20">
    <property type="entry name" value="MFS general substrate transporter like domains"/>
    <property type="match status" value="1"/>
</dbReference>